<dbReference type="RefSeq" id="WP_106932600.1">
    <property type="nucleotide sequence ID" value="NZ_PYFT01000001.1"/>
</dbReference>
<evidence type="ECO:0000256" key="5">
    <source>
        <dbReference type="SAM" id="Phobius"/>
    </source>
</evidence>
<dbReference type="InterPro" id="IPR038770">
    <property type="entry name" value="Na+/solute_symporter_sf"/>
</dbReference>
<feature type="transmembrane region" description="Helical" evidence="5">
    <location>
        <begin position="33"/>
        <end position="51"/>
    </location>
</feature>
<evidence type="ECO:0000313" key="6">
    <source>
        <dbReference type="EMBL" id="PSR56422.1"/>
    </source>
</evidence>
<feature type="transmembrane region" description="Helical" evidence="5">
    <location>
        <begin position="269"/>
        <end position="292"/>
    </location>
</feature>
<feature type="transmembrane region" description="Helical" evidence="5">
    <location>
        <begin position="245"/>
        <end position="263"/>
    </location>
</feature>
<dbReference type="InterPro" id="IPR002657">
    <property type="entry name" value="BilAc:Na_symport/Acr3"/>
</dbReference>
<dbReference type="EMBL" id="PYFT01000001">
    <property type="protein sequence ID" value="PSR56422.1"/>
    <property type="molecule type" value="Genomic_DNA"/>
</dbReference>
<accession>A0A2T2YLM8</accession>
<name>A0A2T2YLM8_9BACT</name>
<dbReference type="AlphaFoldDB" id="A0A2T2YLM8"/>
<protein>
    <submittedName>
        <fullName evidence="6">Bile acid:sodium symporter</fullName>
    </submittedName>
</protein>
<organism evidence="6 7">
    <name type="scientific">Adhaeribacter arboris</name>
    <dbReference type="NCBI Taxonomy" id="2072846"/>
    <lineage>
        <taxon>Bacteria</taxon>
        <taxon>Pseudomonadati</taxon>
        <taxon>Bacteroidota</taxon>
        <taxon>Cytophagia</taxon>
        <taxon>Cytophagales</taxon>
        <taxon>Hymenobacteraceae</taxon>
        <taxon>Adhaeribacter</taxon>
    </lineage>
</organism>
<feature type="transmembrane region" description="Helical" evidence="5">
    <location>
        <begin position="7"/>
        <end position="27"/>
    </location>
</feature>
<evidence type="ECO:0000256" key="2">
    <source>
        <dbReference type="ARBA" id="ARBA00022692"/>
    </source>
</evidence>
<reference evidence="6 7" key="1">
    <citation type="submission" date="2018-03" db="EMBL/GenBank/DDBJ databases">
        <title>Adhaeribacter sp. HMF7605 Genome sequencing and assembly.</title>
        <authorList>
            <person name="Kang H."/>
            <person name="Kang J."/>
            <person name="Cha I."/>
            <person name="Kim H."/>
            <person name="Joh K."/>
        </authorList>
    </citation>
    <scope>NUCLEOTIDE SEQUENCE [LARGE SCALE GENOMIC DNA]</scope>
    <source>
        <strain evidence="6 7">HMF7605</strain>
    </source>
</reference>
<evidence type="ECO:0000313" key="7">
    <source>
        <dbReference type="Proteomes" id="UP000240357"/>
    </source>
</evidence>
<dbReference type="OrthoDB" id="9806785at2"/>
<proteinExistence type="predicted"/>
<feature type="transmembrane region" description="Helical" evidence="5">
    <location>
        <begin position="147"/>
        <end position="167"/>
    </location>
</feature>
<keyword evidence="2 5" id="KW-0812">Transmembrane</keyword>
<feature type="transmembrane region" description="Helical" evidence="5">
    <location>
        <begin position="58"/>
        <end position="77"/>
    </location>
</feature>
<keyword evidence="3 5" id="KW-1133">Transmembrane helix</keyword>
<sequence length="377" mass="40248">MKQNNAYKFFLGIAALSLIAALVLIFGGNQAQAGPVFILFFIALGIGFRGYAVTKGFAYTMMIFAAVTTALNFPQYFVEVNGFKFATLITPLIQLIMFGMGTEMGLKDFAGVIKMPKAVLIGLVGHFTVMPLLGFSLAKAFHFPPEIAAGVVLIGSMPCGLASNVMSYLANANLALSVTLTAIATLLAPFLTPLWMKILGGQFVNVDALAMMWDIVKMVIIPIGGGLLFNKFFRGKAGWLDKAMPLVSMIGIAFIITIITAAGRDNLIVIGPALIVCALIHNTGGYLFGYWIGRLFGLKERDARTIAIEVGMQNGGLASGLAKEMGKAATIGLAPAVFGPLMNITGSILASYWHRKPPVDKDEALNRERGELAVKSL</sequence>
<feature type="transmembrane region" description="Helical" evidence="5">
    <location>
        <begin position="118"/>
        <end position="141"/>
    </location>
</feature>
<gene>
    <name evidence="6" type="ORF">AHMF7605_24440</name>
</gene>
<dbReference type="Gene3D" id="1.20.1530.20">
    <property type="match status" value="1"/>
</dbReference>
<dbReference type="Pfam" id="PF01758">
    <property type="entry name" value="SBF"/>
    <property type="match status" value="1"/>
</dbReference>
<evidence type="ECO:0000256" key="4">
    <source>
        <dbReference type="ARBA" id="ARBA00023136"/>
    </source>
</evidence>
<feature type="transmembrane region" description="Helical" evidence="5">
    <location>
        <begin position="174"/>
        <end position="195"/>
    </location>
</feature>
<evidence type="ECO:0000256" key="3">
    <source>
        <dbReference type="ARBA" id="ARBA00022989"/>
    </source>
</evidence>
<dbReference type="GO" id="GO:0016020">
    <property type="term" value="C:membrane"/>
    <property type="evidence" value="ECO:0007669"/>
    <property type="project" value="UniProtKB-SubCell"/>
</dbReference>
<comment type="caution">
    <text evidence="6">The sequence shown here is derived from an EMBL/GenBank/DDBJ whole genome shotgun (WGS) entry which is preliminary data.</text>
</comment>
<dbReference type="PANTHER" id="PTHR10361:SF28">
    <property type="entry name" value="P3 PROTEIN-RELATED"/>
    <property type="match status" value="1"/>
</dbReference>
<comment type="subcellular location">
    <subcellularLocation>
        <location evidence="1">Membrane</location>
        <topology evidence="1">Multi-pass membrane protein</topology>
    </subcellularLocation>
</comment>
<evidence type="ECO:0000256" key="1">
    <source>
        <dbReference type="ARBA" id="ARBA00004141"/>
    </source>
</evidence>
<keyword evidence="4 5" id="KW-0472">Membrane</keyword>
<feature type="transmembrane region" description="Helical" evidence="5">
    <location>
        <begin position="83"/>
        <end position="106"/>
    </location>
</feature>
<dbReference type="PANTHER" id="PTHR10361">
    <property type="entry name" value="SODIUM-BILE ACID COTRANSPORTER"/>
    <property type="match status" value="1"/>
</dbReference>
<dbReference type="Proteomes" id="UP000240357">
    <property type="component" value="Unassembled WGS sequence"/>
</dbReference>
<feature type="transmembrane region" description="Helical" evidence="5">
    <location>
        <begin position="215"/>
        <end position="233"/>
    </location>
</feature>
<dbReference type="InterPro" id="IPR004710">
    <property type="entry name" value="Bilac:Na_transpt"/>
</dbReference>
<keyword evidence="7" id="KW-1185">Reference proteome</keyword>